<dbReference type="AlphaFoldDB" id="A0A895YH19"/>
<keyword evidence="1" id="KW-1133">Transmembrane helix</keyword>
<feature type="transmembrane region" description="Helical" evidence="1">
    <location>
        <begin position="40"/>
        <end position="60"/>
    </location>
</feature>
<accession>A0A895YH19</accession>
<feature type="transmembrane region" description="Helical" evidence="1">
    <location>
        <begin position="80"/>
        <end position="104"/>
    </location>
</feature>
<feature type="transmembrane region" description="Helical" evidence="1">
    <location>
        <begin position="6"/>
        <end position="28"/>
    </location>
</feature>
<evidence type="ECO:0000256" key="1">
    <source>
        <dbReference type="SAM" id="Phobius"/>
    </source>
</evidence>
<keyword evidence="1" id="KW-0472">Membrane</keyword>
<keyword evidence="1" id="KW-0812">Transmembrane</keyword>
<keyword evidence="3" id="KW-1185">Reference proteome</keyword>
<organism evidence="2 3">
    <name type="scientific">Natronosporangium hydrolyticum</name>
    <dbReference type="NCBI Taxonomy" id="2811111"/>
    <lineage>
        <taxon>Bacteria</taxon>
        <taxon>Bacillati</taxon>
        <taxon>Actinomycetota</taxon>
        <taxon>Actinomycetes</taxon>
        <taxon>Micromonosporales</taxon>
        <taxon>Micromonosporaceae</taxon>
        <taxon>Natronosporangium</taxon>
    </lineage>
</organism>
<evidence type="ECO:0000313" key="2">
    <source>
        <dbReference type="EMBL" id="QSB16851.1"/>
    </source>
</evidence>
<proteinExistence type="predicted"/>
<dbReference type="Proteomes" id="UP000662857">
    <property type="component" value="Chromosome"/>
</dbReference>
<gene>
    <name evidence="2" type="ORF">JQS43_11515</name>
</gene>
<name>A0A895YH19_9ACTN</name>
<protein>
    <submittedName>
        <fullName evidence="2">Uncharacterized protein</fullName>
    </submittedName>
</protein>
<reference evidence="2" key="1">
    <citation type="submission" date="2021-02" db="EMBL/GenBank/DDBJ databases">
        <title>Natrosporangium hydrolyticum gen. nov., sp. nov, a haloalkaliphilic actinobacterium from a soda solonchak soil.</title>
        <authorList>
            <person name="Sorokin D.Y."/>
            <person name="Khijniak T.V."/>
            <person name="Zakharycheva A.P."/>
            <person name="Boueva O.V."/>
            <person name="Ariskina E.V."/>
            <person name="Hahnke R.L."/>
            <person name="Bunk B."/>
            <person name="Sproer C."/>
            <person name="Schumann P."/>
            <person name="Evtushenko L.I."/>
            <person name="Kublanov I.V."/>
        </authorList>
    </citation>
    <scope>NUCLEOTIDE SEQUENCE</scope>
    <source>
        <strain evidence="2">DSM 106523</strain>
    </source>
</reference>
<dbReference type="RefSeq" id="WP_239679086.1">
    <property type="nucleotide sequence ID" value="NZ_CP070499.1"/>
</dbReference>
<sequence length="125" mass="12437">MAHTGYVISQTVFALPALIVLVAGLALLTARRRTVGPRATGLAIAGAAVLLAGAVVNVVWASSLPWVLQATTSTGGYAMMSAGVGILTAILHATGIGLLIAAVLTRTPASQAGIAQLDPPVRVSG</sequence>
<dbReference type="KEGG" id="nhy:JQS43_11515"/>
<dbReference type="EMBL" id="CP070499">
    <property type="protein sequence ID" value="QSB16851.1"/>
    <property type="molecule type" value="Genomic_DNA"/>
</dbReference>
<evidence type="ECO:0000313" key="3">
    <source>
        <dbReference type="Proteomes" id="UP000662857"/>
    </source>
</evidence>